<dbReference type="KEGG" id="daf:Desaf_3517"/>
<proteinExistence type="predicted"/>
<dbReference type="EMBL" id="CP003221">
    <property type="protein sequence ID" value="EGJ51800.1"/>
    <property type="molecule type" value="Genomic_DNA"/>
</dbReference>
<accession>F3YY24</accession>
<organism evidence="2 3">
    <name type="scientific">Desulfocurvibacter africanus subsp. africanus str. Walvis Bay</name>
    <dbReference type="NCBI Taxonomy" id="690850"/>
    <lineage>
        <taxon>Bacteria</taxon>
        <taxon>Pseudomonadati</taxon>
        <taxon>Thermodesulfobacteriota</taxon>
        <taxon>Desulfovibrionia</taxon>
        <taxon>Desulfovibrionales</taxon>
        <taxon>Desulfovibrionaceae</taxon>
        <taxon>Desulfocurvibacter</taxon>
    </lineage>
</organism>
<reference evidence="2 3" key="1">
    <citation type="journal article" date="2011" name="J. Bacteriol.">
        <title>Genome sequence of the mercury-methylating and pleomorphic Desulfovibrio africanus Strain Walvis Bay.</title>
        <authorList>
            <person name="Brown S.D."/>
            <person name="Wall J.D."/>
            <person name="Kucken A.M."/>
            <person name="Gilmour C.C."/>
            <person name="Podar M."/>
            <person name="Brandt C.C."/>
            <person name="Teshima H."/>
            <person name="Detter J.C."/>
            <person name="Han C.S."/>
            <person name="Land M.L."/>
            <person name="Lucas S."/>
            <person name="Han J."/>
            <person name="Pennacchio L."/>
            <person name="Nolan M."/>
            <person name="Pitluck S."/>
            <person name="Woyke T."/>
            <person name="Goodwin L."/>
            <person name="Palumbo A.V."/>
            <person name="Elias D.A."/>
        </authorList>
    </citation>
    <scope>NUCLEOTIDE SEQUENCE [LARGE SCALE GENOMIC DNA]</scope>
    <source>
        <strain evidence="2 3">Walvis Bay</strain>
    </source>
</reference>
<dbReference type="STRING" id="690850.Desaf_3517"/>
<dbReference type="Pfam" id="PF09343">
    <property type="entry name" value="DUF2460"/>
    <property type="match status" value="1"/>
</dbReference>
<dbReference type="AlphaFoldDB" id="F3YY24"/>
<dbReference type="InterPro" id="IPR011740">
    <property type="entry name" value="DUF2460"/>
</dbReference>
<evidence type="ECO:0000313" key="2">
    <source>
        <dbReference type="EMBL" id="EGJ51800.1"/>
    </source>
</evidence>
<keyword evidence="3" id="KW-1185">Reference proteome</keyword>
<sequence length="194" mass="21950">MAVYPDIALEVPAQEPEKFVQRFETVVSRYGGGRELRKQKLLFPLYDVTLRYQKITTGQAALLWQFHRERKGAFEEFSYYRFQEQAYASEYVGVGNGEQTIWNAPARQALSVEVHFDGTRLTDGADYAYEPGAGVDGADRIVFAAAPAAGGYITMSFYGRLKMRCRFAEDVLDFETWYGRLVDSGVKLRGLPNA</sequence>
<feature type="domain" description="DUF2460" evidence="1">
    <location>
        <begin position="22"/>
        <end position="176"/>
    </location>
</feature>
<dbReference type="Proteomes" id="UP000007844">
    <property type="component" value="Chromosome"/>
</dbReference>
<evidence type="ECO:0000259" key="1">
    <source>
        <dbReference type="Pfam" id="PF09343"/>
    </source>
</evidence>
<dbReference type="HOGENOM" id="CLU_1400513_0_0_7"/>
<name>F3YY24_DESAF</name>
<gene>
    <name evidence="2" type="ORF">Desaf_3517</name>
</gene>
<protein>
    <recommendedName>
        <fullName evidence="1">DUF2460 domain-containing protein</fullName>
    </recommendedName>
</protein>
<evidence type="ECO:0000313" key="3">
    <source>
        <dbReference type="Proteomes" id="UP000007844"/>
    </source>
</evidence>
<dbReference type="RefSeq" id="WP_014261414.1">
    <property type="nucleotide sequence ID" value="NC_016629.1"/>
</dbReference>